<keyword evidence="2" id="KW-1185">Reference proteome</keyword>
<evidence type="ECO:0000313" key="2">
    <source>
        <dbReference type="Proteomes" id="UP000199701"/>
    </source>
</evidence>
<dbReference type="InterPro" id="IPR024227">
    <property type="entry name" value="DUF3795"/>
</dbReference>
<accession>A0A1I0RSJ5</accession>
<dbReference type="OrthoDB" id="9803966at2"/>
<organism evidence="1 2">
    <name type="scientific">[Clostridium] fimetarium</name>
    <dbReference type="NCBI Taxonomy" id="99656"/>
    <lineage>
        <taxon>Bacteria</taxon>
        <taxon>Bacillati</taxon>
        <taxon>Bacillota</taxon>
        <taxon>Clostridia</taxon>
        <taxon>Lachnospirales</taxon>
        <taxon>Lachnospiraceae</taxon>
    </lineage>
</organism>
<gene>
    <name evidence="1" type="ORF">SAMN05421659_1225</name>
</gene>
<evidence type="ECO:0008006" key="3">
    <source>
        <dbReference type="Google" id="ProtNLM"/>
    </source>
</evidence>
<dbReference type="Proteomes" id="UP000199701">
    <property type="component" value="Unassembled WGS sequence"/>
</dbReference>
<dbReference type="AlphaFoldDB" id="A0A1I0RSJ5"/>
<protein>
    <recommendedName>
        <fullName evidence="3">DUF3795 domain-containing protein</fullName>
    </recommendedName>
</protein>
<evidence type="ECO:0000313" key="1">
    <source>
        <dbReference type="EMBL" id="SEW44134.1"/>
    </source>
</evidence>
<proteinExistence type="predicted"/>
<dbReference type="RefSeq" id="WP_092457574.1">
    <property type="nucleotide sequence ID" value="NZ_FOJI01000022.1"/>
</dbReference>
<reference evidence="1 2" key="1">
    <citation type="submission" date="2016-10" db="EMBL/GenBank/DDBJ databases">
        <authorList>
            <person name="de Groot N.N."/>
        </authorList>
    </citation>
    <scope>NUCLEOTIDE SEQUENCE [LARGE SCALE GENOMIC DNA]</scope>
    <source>
        <strain evidence="1 2">DSM 9179</strain>
    </source>
</reference>
<sequence length="125" mass="14788">MEEKITLCGDNCLVCPRYNAKSDEELKKVAELWYRVGWRNTVVSNVEISCLGCSSHKQCTYRLVECIQEHNVNKCNQCRKYPCEKINHMLIRSEEYKRNCKIKCSHEEYSILEKAFFEKEINLAK</sequence>
<dbReference type="EMBL" id="FOJI01000022">
    <property type="protein sequence ID" value="SEW44134.1"/>
    <property type="molecule type" value="Genomic_DNA"/>
</dbReference>
<dbReference type="STRING" id="99656.SAMN05421659_1225"/>
<name>A0A1I0RSJ5_9FIRM</name>
<dbReference type="Pfam" id="PF12675">
    <property type="entry name" value="DUF3795"/>
    <property type="match status" value="1"/>
</dbReference>